<dbReference type="GO" id="GO:0008781">
    <property type="term" value="F:N-acylneuraminate cytidylyltransferase activity"/>
    <property type="evidence" value="ECO:0007669"/>
    <property type="project" value="UniProtKB-EC"/>
</dbReference>
<keyword evidence="2" id="KW-0808">Transferase</keyword>
<dbReference type="PANTHER" id="PTHR42866:SF2">
    <property type="entry name" value="3-DEOXY-MANNO-OCTULOSONATE CYTIDYLYLTRANSFERASE, MITOCHONDRIAL"/>
    <property type="match status" value="1"/>
</dbReference>
<proteinExistence type="predicted"/>
<protein>
    <submittedName>
        <fullName evidence="2">Acylneuraminate cytidylyltransferase</fullName>
        <ecNumber evidence="2">2.7.7.43</ecNumber>
    </submittedName>
</protein>
<organism evidence="2">
    <name type="scientific">Magnetospirillum gryphiswaldense</name>
    <dbReference type="NCBI Taxonomy" id="55518"/>
    <lineage>
        <taxon>Bacteria</taxon>
        <taxon>Pseudomonadati</taxon>
        <taxon>Pseudomonadota</taxon>
        <taxon>Alphaproteobacteria</taxon>
        <taxon>Rhodospirillales</taxon>
        <taxon>Rhodospirillaceae</taxon>
        <taxon>Magnetospirillum</taxon>
    </lineage>
</organism>
<dbReference type="GO" id="GO:0005829">
    <property type="term" value="C:cytosol"/>
    <property type="evidence" value="ECO:0007669"/>
    <property type="project" value="TreeGrafter"/>
</dbReference>
<dbReference type="PANTHER" id="PTHR42866">
    <property type="entry name" value="3-DEOXY-MANNO-OCTULOSONATE CYTIDYLYLTRANSFERASE"/>
    <property type="match status" value="1"/>
</dbReference>
<dbReference type="Gene3D" id="3.90.550.10">
    <property type="entry name" value="Spore Coat Polysaccharide Biosynthesis Protein SpsA, Chain A"/>
    <property type="match status" value="1"/>
</dbReference>
<evidence type="ECO:0000313" key="2">
    <source>
        <dbReference type="EMBL" id="CAM76131.1"/>
    </source>
</evidence>
<dbReference type="EMBL" id="CU459003">
    <property type="protein sequence ID" value="CAM76131.1"/>
    <property type="molecule type" value="Genomic_DNA"/>
</dbReference>
<reference evidence="2" key="1">
    <citation type="journal article" date="2007" name="J. Bacteriol.">
        <title>Comparative genome analysis of four magnetotactic bacteria reveals a complex set of group-specific genes implicated in magnetosome biomineralization and function.</title>
        <authorList>
            <person name="Richter M."/>
            <person name="Kube M."/>
            <person name="Bazylinski D.A."/>
            <person name="Lombardot T."/>
            <person name="Gloeckner F.O."/>
            <person name="Reinhardt R."/>
            <person name="Schueler D."/>
        </authorList>
    </citation>
    <scope>NUCLEOTIDE SEQUENCE</scope>
    <source>
        <strain evidence="2">MSR-1</strain>
    </source>
</reference>
<dbReference type="InterPro" id="IPR029044">
    <property type="entry name" value="Nucleotide-diphossugar_trans"/>
</dbReference>
<gene>
    <name evidence="2" type="ORF">MGR_3283</name>
</gene>
<name>A4TZS4_9PROT</name>
<dbReference type="GO" id="GO:0008690">
    <property type="term" value="F:3-deoxy-manno-octulosonate cytidylyltransferase activity"/>
    <property type="evidence" value="ECO:0007669"/>
    <property type="project" value="TreeGrafter"/>
</dbReference>
<accession>A4TZS4</accession>
<keyword evidence="2" id="KW-0548">Nucleotidyltransferase</keyword>
<dbReference type="EC" id="2.7.7.43" evidence="2"/>
<feature type="region of interest" description="Disordered" evidence="1">
    <location>
        <begin position="1"/>
        <end position="29"/>
    </location>
</feature>
<evidence type="ECO:0000256" key="1">
    <source>
        <dbReference type="SAM" id="MobiDB-lite"/>
    </source>
</evidence>
<dbReference type="SUPFAM" id="SSF53448">
    <property type="entry name" value="Nucleotide-diphospho-sugar transferases"/>
    <property type="match status" value="1"/>
</dbReference>
<sequence length="118" mass="13270">MAGNPRRRGAQQSHGGQGGGWLRRRGPHRSRSLFTRATAPWGDGPHYHHIGLYGYRRDALRRFVGLRQGVLEKREKLEQLRALENGMRIDAALVDTIPLGVDTPADLDRAREMLKPAP</sequence>
<dbReference type="AlphaFoldDB" id="A4TZS4"/>